<keyword evidence="1" id="KW-1133">Transmembrane helix</keyword>
<dbReference type="GO" id="GO:0010181">
    <property type="term" value="F:FMN binding"/>
    <property type="evidence" value="ECO:0007669"/>
    <property type="project" value="InterPro"/>
</dbReference>
<proteinExistence type="predicted"/>
<evidence type="ECO:0000256" key="1">
    <source>
        <dbReference type="SAM" id="Phobius"/>
    </source>
</evidence>
<dbReference type="SUPFAM" id="SSF51395">
    <property type="entry name" value="FMN-linked oxidoreductases"/>
    <property type="match status" value="1"/>
</dbReference>
<dbReference type="EMBL" id="AJSR01001659">
    <property type="protein sequence ID" value="EKM30428.1"/>
    <property type="molecule type" value="Genomic_DNA"/>
</dbReference>
<evidence type="ECO:0000313" key="4">
    <source>
        <dbReference type="Proteomes" id="UP000008367"/>
    </source>
</evidence>
<dbReference type="InterPro" id="IPR001155">
    <property type="entry name" value="OxRdtase_FMN_N"/>
</dbReference>
<comment type="caution">
    <text evidence="3">The sequence shown here is derived from an EMBL/GenBank/DDBJ whole genome shotgun (WGS) entry which is preliminary data.</text>
</comment>
<dbReference type="RefSeq" id="WP_009701873.1">
    <property type="nucleotide sequence ID" value="NZ_CP104017.1"/>
</dbReference>
<dbReference type="GO" id="GO:0016491">
    <property type="term" value="F:oxidoreductase activity"/>
    <property type="evidence" value="ECO:0007669"/>
    <property type="project" value="InterPro"/>
</dbReference>
<reference evidence="3 4" key="1">
    <citation type="submission" date="2012-10" db="EMBL/GenBank/DDBJ databases">
        <title>Genome sequence of Vibrio Cholerae HENC-02.</title>
        <authorList>
            <person name="Eppinger M."/>
            <person name="Hasan N.A."/>
            <person name="Sengamalay N."/>
            <person name="Hine E."/>
            <person name="Su Q."/>
            <person name="Daugherty S.C."/>
            <person name="Young S."/>
            <person name="Sadzewicz L."/>
            <person name="Tallon L."/>
            <person name="Cebula T.A."/>
            <person name="Ravel J."/>
            <person name="Colwell R.R."/>
        </authorList>
    </citation>
    <scope>NUCLEOTIDE SEQUENCE [LARGE SCALE GENOMIC DNA]</scope>
    <source>
        <strain evidence="3 4">HENC-02</strain>
    </source>
</reference>
<feature type="domain" description="NADH:flavin oxidoreductase/NADH oxidase N-terminal" evidence="2">
    <location>
        <begin position="9"/>
        <end position="63"/>
    </location>
</feature>
<protein>
    <submittedName>
        <fullName evidence="3">Flavin oxidoreductase / NADH oxidase family protein</fullName>
    </submittedName>
</protein>
<accession>A0A454CVK1</accession>
<dbReference type="InterPro" id="IPR013785">
    <property type="entry name" value="Aldolase_TIM"/>
</dbReference>
<evidence type="ECO:0000313" key="3">
    <source>
        <dbReference type="EMBL" id="EKM30428.1"/>
    </source>
</evidence>
<evidence type="ECO:0000259" key="2">
    <source>
        <dbReference type="Pfam" id="PF00724"/>
    </source>
</evidence>
<dbReference type="AlphaFoldDB" id="A0A454CVK1"/>
<organism evidence="3 4">
    <name type="scientific">Vibrio harveyi</name>
    <name type="common">Beneckea harveyi</name>
    <dbReference type="NCBI Taxonomy" id="669"/>
    <lineage>
        <taxon>Bacteria</taxon>
        <taxon>Pseudomonadati</taxon>
        <taxon>Pseudomonadota</taxon>
        <taxon>Gammaproteobacteria</taxon>
        <taxon>Vibrionales</taxon>
        <taxon>Vibrionaceae</taxon>
        <taxon>Vibrio</taxon>
    </lineage>
</organism>
<dbReference type="Proteomes" id="UP000008367">
    <property type="component" value="Unassembled WGS sequence"/>
</dbReference>
<gene>
    <name evidence="3" type="ORF">VCHENC02_3840</name>
</gene>
<dbReference type="Gene3D" id="3.20.20.70">
    <property type="entry name" value="Aldolase class I"/>
    <property type="match status" value="1"/>
</dbReference>
<keyword evidence="1" id="KW-0812">Transmembrane</keyword>
<sequence length="89" mass="10307">MKKNHHVTQPIEKQRDDQYGGSLENRIRLVVEIIEAIKTNSNIGVMVQIPGQDLYPKEDMVEVYQLLIKAGVGITYVLCVIWHWWLESS</sequence>
<dbReference type="Pfam" id="PF00724">
    <property type="entry name" value="Oxidored_FMN"/>
    <property type="match status" value="1"/>
</dbReference>
<name>A0A454CVK1_VIBHA</name>
<keyword evidence="1" id="KW-0472">Membrane</keyword>
<feature type="transmembrane region" description="Helical" evidence="1">
    <location>
        <begin position="66"/>
        <end position="85"/>
    </location>
</feature>